<keyword evidence="4" id="KW-1185">Reference proteome</keyword>
<feature type="transmembrane region" description="Helical" evidence="2">
    <location>
        <begin position="182"/>
        <end position="201"/>
    </location>
</feature>
<feature type="transmembrane region" description="Helical" evidence="2">
    <location>
        <begin position="267"/>
        <end position="287"/>
    </location>
</feature>
<keyword evidence="2" id="KW-0472">Membrane</keyword>
<feature type="transmembrane region" description="Helical" evidence="2">
    <location>
        <begin position="320"/>
        <end position="343"/>
    </location>
</feature>
<dbReference type="EMBL" id="JACOFZ010000001">
    <property type="protein sequence ID" value="MBC3880007.1"/>
    <property type="molecule type" value="Genomic_DNA"/>
</dbReference>
<dbReference type="GO" id="GO:0005886">
    <property type="term" value="C:plasma membrane"/>
    <property type="evidence" value="ECO:0007669"/>
    <property type="project" value="TreeGrafter"/>
</dbReference>
<dbReference type="Proteomes" id="UP000627446">
    <property type="component" value="Unassembled WGS sequence"/>
</dbReference>
<keyword evidence="2" id="KW-1133">Transmembrane helix</keyword>
<evidence type="ECO:0000256" key="2">
    <source>
        <dbReference type="SAM" id="Phobius"/>
    </source>
</evidence>
<reference evidence="3" key="1">
    <citation type="submission" date="2020-08" db="EMBL/GenBank/DDBJ databases">
        <title>Novel species isolated from subtropical streams in China.</title>
        <authorList>
            <person name="Lu H."/>
        </authorList>
    </citation>
    <scope>NUCLEOTIDE SEQUENCE</scope>
    <source>
        <strain evidence="3">LX22W</strain>
    </source>
</reference>
<evidence type="ECO:0000256" key="1">
    <source>
        <dbReference type="ARBA" id="ARBA00009617"/>
    </source>
</evidence>
<dbReference type="PANTHER" id="PTHR11328">
    <property type="entry name" value="MAJOR FACILITATOR SUPERFAMILY DOMAIN-CONTAINING PROTEIN"/>
    <property type="match status" value="1"/>
</dbReference>
<dbReference type="SUPFAM" id="SSF103473">
    <property type="entry name" value="MFS general substrate transporter"/>
    <property type="match status" value="2"/>
</dbReference>
<dbReference type="AlphaFoldDB" id="A0A923KS68"/>
<comment type="caution">
    <text evidence="3">The sequence shown here is derived from an EMBL/GenBank/DDBJ whole genome shotgun (WGS) entry which is preliminary data.</text>
</comment>
<feature type="transmembrane region" description="Helical" evidence="2">
    <location>
        <begin position="35"/>
        <end position="52"/>
    </location>
</feature>
<evidence type="ECO:0000313" key="3">
    <source>
        <dbReference type="EMBL" id="MBC3880007.1"/>
    </source>
</evidence>
<evidence type="ECO:0000313" key="4">
    <source>
        <dbReference type="Proteomes" id="UP000627446"/>
    </source>
</evidence>
<dbReference type="InterPro" id="IPR036259">
    <property type="entry name" value="MFS_trans_sf"/>
</dbReference>
<gene>
    <name evidence="3" type="ORF">H8K36_01340</name>
</gene>
<dbReference type="RefSeq" id="WP_186915446.1">
    <property type="nucleotide sequence ID" value="NZ_JACOFZ010000001.1"/>
</dbReference>
<dbReference type="GO" id="GO:0015293">
    <property type="term" value="F:symporter activity"/>
    <property type="evidence" value="ECO:0007669"/>
    <property type="project" value="InterPro"/>
</dbReference>
<organism evidence="3 4">
    <name type="scientific">Undibacterium nitidum</name>
    <dbReference type="NCBI Taxonomy" id="2762298"/>
    <lineage>
        <taxon>Bacteria</taxon>
        <taxon>Pseudomonadati</taxon>
        <taxon>Pseudomonadota</taxon>
        <taxon>Betaproteobacteria</taxon>
        <taxon>Burkholderiales</taxon>
        <taxon>Oxalobacteraceae</taxon>
        <taxon>Undibacterium</taxon>
    </lineage>
</organism>
<feature type="transmembrane region" description="Helical" evidence="2">
    <location>
        <begin position="355"/>
        <end position="378"/>
    </location>
</feature>
<comment type="similarity">
    <text evidence="1">Belongs to the sodium:galactoside symporter (TC 2.A.2) family.</text>
</comment>
<feature type="transmembrane region" description="Helical" evidence="2">
    <location>
        <begin position="149"/>
        <end position="170"/>
    </location>
</feature>
<dbReference type="PANTHER" id="PTHR11328:SF24">
    <property type="entry name" value="MAJOR FACILITATOR SUPERFAMILY (MFS) PROFILE DOMAIN-CONTAINING PROTEIN"/>
    <property type="match status" value="1"/>
</dbReference>
<feature type="transmembrane region" description="Helical" evidence="2">
    <location>
        <begin position="294"/>
        <end position="314"/>
    </location>
</feature>
<dbReference type="InterPro" id="IPR039672">
    <property type="entry name" value="MFS_2"/>
</dbReference>
<feature type="transmembrane region" description="Helical" evidence="2">
    <location>
        <begin position="104"/>
        <end position="128"/>
    </location>
</feature>
<accession>A0A923KS68</accession>
<feature type="transmembrane region" description="Helical" evidence="2">
    <location>
        <begin position="398"/>
        <end position="420"/>
    </location>
</feature>
<feature type="transmembrane region" description="Helical" evidence="2">
    <location>
        <begin position="234"/>
        <end position="255"/>
    </location>
</feature>
<protein>
    <submittedName>
        <fullName evidence="3">MFS transporter</fullName>
    </submittedName>
</protein>
<keyword evidence="2" id="KW-0812">Transmembrane</keyword>
<dbReference type="Gene3D" id="1.20.1250.20">
    <property type="entry name" value="MFS general substrate transporter like domains"/>
    <property type="match status" value="2"/>
</dbReference>
<dbReference type="Pfam" id="PF13347">
    <property type="entry name" value="MFS_2"/>
    <property type="match status" value="1"/>
</dbReference>
<feature type="transmembrane region" description="Helical" evidence="2">
    <location>
        <begin position="73"/>
        <end position="92"/>
    </location>
</feature>
<proteinExistence type="inferred from homology"/>
<dbReference type="GO" id="GO:0008643">
    <property type="term" value="P:carbohydrate transport"/>
    <property type="evidence" value="ECO:0007669"/>
    <property type="project" value="InterPro"/>
</dbReference>
<name>A0A923KS68_9BURK</name>
<sequence>MKRFGHVFYGLLGLPLAMASLPMYVQLPAYYTQQLGLPMAAVGYVLFFTRLFDTFQDPFLGVLINRYKASHPLSYIVGGVLMALAFAALWLPPLWIQRDLHLSLVWIGFMLFFAYSAHSLLNIAYLSWGAELGKETGPETNSATLLGAATWREAFGLLGVILASIAPAFLLIGTPDEQRDKLAVYCGLFGIAIALSIFVLLKFASRPHEYQTNQSSLRSQISQISTDKKVRPLFLAYLINSLAVALPASLMLFFVDQQIGANEKLPQFLVSYFVSGAIGLPVWLLCAKRFGSRIVWQVSLLISIFAFIGAAFLTRGDVNGYTIICITSGLCLGADLVLPPVLLSEQLGTSTQHASYFGVWTFLGKIALATSSLSLPLLDFLQKNADFIGATKGLVDNIALVMCYALIPCALKILTFICLIDSHKRNTK</sequence>